<comment type="caution">
    <text evidence="3">The sequence shown here is derived from an EMBL/GenBank/DDBJ whole genome shotgun (WGS) entry which is preliminary data.</text>
</comment>
<evidence type="ECO:0000256" key="1">
    <source>
        <dbReference type="SAM" id="MobiDB-lite"/>
    </source>
</evidence>
<sequence length="83" mass="8163">MTDTETADLVRLLDRLAVRALVLAAVCVPAGLTTVAMALGFVGCGLLFAPVGRRRVTPAGGPAAPGPPGSTAPDRGPRGGSPG</sequence>
<keyword evidence="2" id="KW-0472">Membrane</keyword>
<accession>A0ABU5R3J6</accession>
<evidence type="ECO:0000256" key="2">
    <source>
        <dbReference type="SAM" id="Phobius"/>
    </source>
</evidence>
<feature type="region of interest" description="Disordered" evidence="1">
    <location>
        <begin position="56"/>
        <end position="83"/>
    </location>
</feature>
<reference evidence="3 4" key="1">
    <citation type="submission" date="2023-12" db="EMBL/GenBank/DDBJ databases">
        <title>Amycolatopsis sp. V23-08.</title>
        <authorList>
            <person name="Somphong A."/>
        </authorList>
    </citation>
    <scope>NUCLEOTIDE SEQUENCE [LARGE SCALE GENOMIC DNA]</scope>
    <source>
        <strain evidence="3 4">V23-08</strain>
    </source>
</reference>
<evidence type="ECO:0000313" key="4">
    <source>
        <dbReference type="Proteomes" id="UP001304298"/>
    </source>
</evidence>
<organism evidence="3 4">
    <name type="scientific">Amycolatopsis heterodermiae</name>
    <dbReference type="NCBI Taxonomy" id="3110235"/>
    <lineage>
        <taxon>Bacteria</taxon>
        <taxon>Bacillati</taxon>
        <taxon>Actinomycetota</taxon>
        <taxon>Actinomycetes</taxon>
        <taxon>Pseudonocardiales</taxon>
        <taxon>Pseudonocardiaceae</taxon>
        <taxon>Amycolatopsis</taxon>
    </lineage>
</organism>
<name>A0ABU5R3J6_9PSEU</name>
<proteinExistence type="predicted"/>
<protein>
    <submittedName>
        <fullName evidence="3">Uncharacterized protein</fullName>
    </submittedName>
</protein>
<dbReference type="RefSeq" id="WP_323327237.1">
    <property type="nucleotide sequence ID" value="NZ_JAYFSI010000002.1"/>
</dbReference>
<feature type="transmembrane region" description="Helical" evidence="2">
    <location>
        <begin position="20"/>
        <end position="48"/>
    </location>
</feature>
<dbReference type="Proteomes" id="UP001304298">
    <property type="component" value="Unassembled WGS sequence"/>
</dbReference>
<dbReference type="EMBL" id="JAYFSI010000002">
    <property type="protein sequence ID" value="MEA5360788.1"/>
    <property type="molecule type" value="Genomic_DNA"/>
</dbReference>
<keyword evidence="2" id="KW-1133">Transmembrane helix</keyword>
<evidence type="ECO:0000313" key="3">
    <source>
        <dbReference type="EMBL" id="MEA5360788.1"/>
    </source>
</evidence>
<gene>
    <name evidence="3" type="ORF">VA596_14670</name>
</gene>
<keyword evidence="2" id="KW-0812">Transmembrane</keyword>
<keyword evidence="4" id="KW-1185">Reference proteome</keyword>